<keyword evidence="1" id="KW-0732">Signal</keyword>
<dbReference type="InterPro" id="IPR006680">
    <property type="entry name" value="Amidohydro-rel"/>
</dbReference>
<dbReference type="SUPFAM" id="SSF51556">
    <property type="entry name" value="Metallo-dependent hydrolases"/>
    <property type="match status" value="1"/>
</dbReference>
<proteinExistence type="predicted"/>
<dbReference type="EMBL" id="JAKEVZ010000012">
    <property type="protein sequence ID" value="MCF1752460.1"/>
    <property type="molecule type" value="Genomic_DNA"/>
</dbReference>
<evidence type="ECO:0000313" key="4">
    <source>
        <dbReference type="Proteomes" id="UP001201449"/>
    </source>
</evidence>
<sequence>MKKLLLLFVAACASLACAAQDMLVQNVHIIDVESGQILRDQSILVQEGKITAVFPKASPPRNIPTNITKTDAKGAFAHPGLAEMHSHIPPASAEGDFSYTQDILWLYIANGILNVRGMMGHPSHLELKEKVASGEIISPRLFAAGPSLNGGSVQSPEHGAQMVREQKAGGFDHLKLHPGLDMPRFLAIANTAKEEGIIFGGHVSLDVGLANSLQHGYKSVEHMDGYIEALVSDKSRLDPQVAGAFSMMALPYADMSKIPELVQMTLDSKAWIAPTLTLFERFFGYKPADQFRLEPDMKYLPGVQIQQWVNQKKLLENQGMLREEIVKPYLEFRQKMLLALHTAGVPILMSSDSPQVFNVPGFSIHNEIKSMHEAGMEPVEILKSGSINIARYFGQDGQYGVIKSGAAADFVLVSGNPLEDLSRLKNIEGLMLRGQWISKEKIQTELKRIEEKNVRR</sequence>
<evidence type="ECO:0000256" key="1">
    <source>
        <dbReference type="SAM" id="SignalP"/>
    </source>
</evidence>
<dbReference type="RefSeq" id="WP_234862349.1">
    <property type="nucleotide sequence ID" value="NZ_JAKEVZ010000012.1"/>
</dbReference>
<dbReference type="Pfam" id="PF01979">
    <property type="entry name" value="Amidohydro_1"/>
    <property type="match status" value="1"/>
</dbReference>
<evidence type="ECO:0000259" key="2">
    <source>
        <dbReference type="Pfam" id="PF01979"/>
    </source>
</evidence>
<dbReference type="PANTHER" id="PTHR43135:SF3">
    <property type="entry name" value="ALPHA-D-RIBOSE 1-METHYLPHOSPHONATE 5-TRIPHOSPHATE DIPHOSPHATASE"/>
    <property type="match status" value="1"/>
</dbReference>
<feature type="signal peptide" evidence="1">
    <location>
        <begin position="1"/>
        <end position="18"/>
    </location>
</feature>
<dbReference type="InterPro" id="IPR051781">
    <property type="entry name" value="Metallo-dep_Hydrolase"/>
</dbReference>
<comment type="caution">
    <text evidence="3">The sequence shown here is derived from an EMBL/GenBank/DDBJ whole genome shotgun (WGS) entry which is preliminary data.</text>
</comment>
<dbReference type="Gene3D" id="2.30.40.10">
    <property type="entry name" value="Urease, subunit C, domain 1"/>
    <property type="match status" value="2"/>
</dbReference>
<dbReference type="PANTHER" id="PTHR43135">
    <property type="entry name" value="ALPHA-D-RIBOSE 1-METHYLPHOSPHONATE 5-TRIPHOSPHATE DIPHOSPHATASE"/>
    <property type="match status" value="1"/>
</dbReference>
<feature type="domain" description="Amidohydrolase-related" evidence="2">
    <location>
        <begin position="335"/>
        <end position="436"/>
    </location>
</feature>
<evidence type="ECO:0000313" key="3">
    <source>
        <dbReference type="EMBL" id="MCF1752460.1"/>
    </source>
</evidence>
<dbReference type="SUPFAM" id="SSF51338">
    <property type="entry name" value="Composite domain of metallo-dependent hydrolases"/>
    <property type="match status" value="1"/>
</dbReference>
<dbReference type="Proteomes" id="UP001201449">
    <property type="component" value="Unassembled WGS sequence"/>
</dbReference>
<dbReference type="PROSITE" id="PS51257">
    <property type="entry name" value="PROKAR_LIPOPROTEIN"/>
    <property type="match status" value="1"/>
</dbReference>
<organism evidence="3 4">
    <name type="scientific">Mariniradius sediminis</name>
    <dbReference type="NCBI Taxonomy" id="2909237"/>
    <lineage>
        <taxon>Bacteria</taxon>
        <taxon>Pseudomonadati</taxon>
        <taxon>Bacteroidota</taxon>
        <taxon>Cytophagia</taxon>
        <taxon>Cytophagales</taxon>
        <taxon>Cyclobacteriaceae</taxon>
        <taxon>Mariniradius</taxon>
    </lineage>
</organism>
<dbReference type="Gene3D" id="3.20.20.140">
    <property type="entry name" value="Metal-dependent hydrolases"/>
    <property type="match status" value="2"/>
</dbReference>
<reference evidence="3 4" key="1">
    <citation type="submission" date="2022-01" db="EMBL/GenBank/DDBJ databases">
        <title>Mariniradius saccharolyticus sp. nov., isolated from sediment of a river.</title>
        <authorList>
            <person name="Liu H."/>
        </authorList>
    </citation>
    <scope>NUCLEOTIDE SEQUENCE [LARGE SCALE GENOMIC DNA]</scope>
    <source>
        <strain evidence="3 4">RY-2</strain>
    </source>
</reference>
<keyword evidence="4" id="KW-1185">Reference proteome</keyword>
<feature type="chain" id="PRO_5046427172" evidence="1">
    <location>
        <begin position="19"/>
        <end position="456"/>
    </location>
</feature>
<dbReference type="InterPro" id="IPR011059">
    <property type="entry name" value="Metal-dep_hydrolase_composite"/>
</dbReference>
<gene>
    <name evidence="3" type="ORF">L0U89_15475</name>
</gene>
<accession>A0ABS9BXT4</accession>
<dbReference type="InterPro" id="IPR032466">
    <property type="entry name" value="Metal_Hydrolase"/>
</dbReference>
<protein>
    <submittedName>
        <fullName evidence="3">Amidohydrolase family protein</fullName>
    </submittedName>
</protein>
<name>A0ABS9BXT4_9BACT</name>